<dbReference type="AlphaFoldDB" id="A0A8T0CPS8"/>
<evidence type="ECO:0000256" key="1">
    <source>
        <dbReference type="ARBA" id="ARBA00022723"/>
    </source>
</evidence>
<evidence type="ECO:0000256" key="2">
    <source>
        <dbReference type="ARBA" id="ARBA00022771"/>
    </source>
</evidence>
<dbReference type="Gramene" id="rna-gnl|WGS:JABURB|Cocit.L0409.1">
    <property type="protein sequence ID" value="cds-KAF7849668.1"/>
    <property type="gene ID" value="gene-BT93_L0409"/>
</dbReference>
<protein>
    <recommendedName>
        <fullName evidence="5">GRF-type domain-containing protein</fullName>
    </recommendedName>
</protein>
<dbReference type="EMBL" id="MU089723">
    <property type="protein sequence ID" value="KAF7849668.1"/>
    <property type="molecule type" value="Genomic_DNA"/>
</dbReference>
<accession>A0A8T0CPS8</accession>
<keyword evidence="7" id="KW-1185">Reference proteome</keyword>
<dbReference type="OrthoDB" id="1751365at2759"/>
<dbReference type="Proteomes" id="UP000806378">
    <property type="component" value="Unassembled WGS sequence"/>
</dbReference>
<evidence type="ECO:0000313" key="7">
    <source>
        <dbReference type="Proteomes" id="UP000806378"/>
    </source>
</evidence>
<dbReference type="InterPro" id="IPR010666">
    <property type="entry name" value="Znf_GRF"/>
</dbReference>
<name>A0A8T0CPS8_CORYI</name>
<keyword evidence="3" id="KW-0862">Zinc</keyword>
<organism evidence="6 7">
    <name type="scientific">Corymbia citriodora subsp. variegata</name>
    <dbReference type="NCBI Taxonomy" id="360336"/>
    <lineage>
        <taxon>Eukaryota</taxon>
        <taxon>Viridiplantae</taxon>
        <taxon>Streptophyta</taxon>
        <taxon>Embryophyta</taxon>
        <taxon>Tracheophyta</taxon>
        <taxon>Spermatophyta</taxon>
        <taxon>Magnoliopsida</taxon>
        <taxon>eudicotyledons</taxon>
        <taxon>Gunneridae</taxon>
        <taxon>Pentapetalae</taxon>
        <taxon>rosids</taxon>
        <taxon>malvids</taxon>
        <taxon>Myrtales</taxon>
        <taxon>Myrtaceae</taxon>
        <taxon>Myrtoideae</taxon>
        <taxon>Eucalypteae</taxon>
        <taxon>Corymbia</taxon>
    </lineage>
</organism>
<keyword evidence="2 4" id="KW-0863">Zinc-finger</keyword>
<dbReference type="GO" id="GO:0008270">
    <property type="term" value="F:zinc ion binding"/>
    <property type="evidence" value="ECO:0007669"/>
    <property type="project" value="UniProtKB-KW"/>
</dbReference>
<gene>
    <name evidence="6" type="ORF">BT93_L0409</name>
</gene>
<dbReference type="PANTHER" id="PTHR33248">
    <property type="entry name" value="ZINC ION-BINDING PROTEIN"/>
    <property type="match status" value="1"/>
</dbReference>
<evidence type="ECO:0000256" key="4">
    <source>
        <dbReference type="PROSITE-ProRule" id="PRU01343"/>
    </source>
</evidence>
<dbReference type="PROSITE" id="PS51999">
    <property type="entry name" value="ZF_GRF"/>
    <property type="match status" value="1"/>
</dbReference>
<sequence length="127" mass="14482">MRTTTSKSSGLTLDEVESGLTCYCGLRSPILTAKTRKNTGRRFYGCAKFDGRCYNFFMWANSKILDGARDMIVDLLDRNQALVESSQSRRDEIDVSSLLAKMKAQKAKNFLYFTPDQSLNNINYIRQ</sequence>
<reference evidence="6" key="1">
    <citation type="submission" date="2020-05" db="EMBL/GenBank/DDBJ databases">
        <title>WGS assembly of Corymbia citriodora subspecies variegata.</title>
        <authorList>
            <person name="Barry K."/>
            <person name="Hundley H."/>
            <person name="Shu S."/>
            <person name="Jenkins J."/>
            <person name="Grimwood J."/>
            <person name="Baten A."/>
        </authorList>
    </citation>
    <scope>NUCLEOTIDE SEQUENCE</scope>
    <source>
        <strain evidence="6">CV2-018</strain>
    </source>
</reference>
<feature type="domain" description="GRF-type" evidence="5">
    <location>
        <begin position="22"/>
        <end position="63"/>
    </location>
</feature>
<evidence type="ECO:0000259" key="5">
    <source>
        <dbReference type="PROSITE" id="PS51999"/>
    </source>
</evidence>
<comment type="caution">
    <text evidence="6">The sequence shown here is derived from an EMBL/GenBank/DDBJ whole genome shotgun (WGS) entry which is preliminary data.</text>
</comment>
<evidence type="ECO:0000256" key="3">
    <source>
        <dbReference type="ARBA" id="ARBA00022833"/>
    </source>
</evidence>
<dbReference type="Pfam" id="PF06839">
    <property type="entry name" value="Zn_ribbon_GRF"/>
    <property type="match status" value="1"/>
</dbReference>
<proteinExistence type="predicted"/>
<keyword evidence="1" id="KW-0479">Metal-binding</keyword>
<evidence type="ECO:0000313" key="6">
    <source>
        <dbReference type="EMBL" id="KAF7849668.1"/>
    </source>
</evidence>